<sequence length="142" mass="15565">MKRSLFSIILLATTYQASAEPCMVIFEHGQLITLPAAVTQADQVKGMSGDNSSTGLILAWKTAEPRAVWMKDTSNPLTAAFIGADGVIQSIQDMQPNTDTAHSSLHPTIAIIEMRTEKFKQFRLSKGDKIISSQCFPLKNRP</sequence>
<comment type="caution">
    <text evidence="2">The sequence shown here is derived from an EMBL/GenBank/DDBJ whole genome shotgun (WGS) entry which is preliminary data.</text>
</comment>
<reference evidence="2" key="1">
    <citation type="submission" date="2019-10" db="EMBL/GenBank/DDBJ databases">
        <authorList>
            <person name="Ashton P.M."/>
            <person name="Dallman T."/>
            <person name="Nair S."/>
            <person name="De Pinna E."/>
            <person name="Peters T."/>
            <person name="Grant K."/>
        </authorList>
    </citation>
    <scope>NUCLEOTIDE SEQUENCE</scope>
    <source>
        <strain evidence="2">806281</strain>
    </source>
</reference>
<evidence type="ECO:0000313" key="2">
    <source>
        <dbReference type="EMBL" id="EDB1765297.1"/>
    </source>
</evidence>
<protein>
    <submittedName>
        <fullName evidence="2">DUF192 domain-containing protein</fullName>
    </submittedName>
</protein>
<dbReference type="EMBL" id="AALMOY010000046">
    <property type="protein sequence ID" value="EDB1765297.1"/>
    <property type="molecule type" value="Genomic_DNA"/>
</dbReference>
<dbReference type="Pfam" id="PF02643">
    <property type="entry name" value="DUF192"/>
    <property type="match status" value="1"/>
</dbReference>
<dbReference type="InterPro" id="IPR003795">
    <property type="entry name" value="DUF192"/>
</dbReference>
<keyword evidence="1" id="KW-0732">Signal</keyword>
<dbReference type="PANTHER" id="PTHR37953">
    <property type="entry name" value="UPF0127 PROTEIN MJ1496"/>
    <property type="match status" value="1"/>
</dbReference>
<accession>A0A3T6UH77</accession>
<organism evidence="2">
    <name type="scientific">Salmonella enterica I</name>
    <dbReference type="NCBI Taxonomy" id="59201"/>
    <lineage>
        <taxon>Bacteria</taxon>
        <taxon>Pseudomonadati</taxon>
        <taxon>Pseudomonadota</taxon>
        <taxon>Gammaproteobacteria</taxon>
        <taxon>Enterobacterales</taxon>
        <taxon>Enterobacteriaceae</taxon>
        <taxon>Salmonella</taxon>
    </lineage>
</organism>
<dbReference type="InterPro" id="IPR038695">
    <property type="entry name" value="Saro_0823-like_sf"/>
</dbReference>
<proteinExistence type="predicted"/>
<dbReference type="Gene3D" id="2.60.120.1140">
    <property type="entry name" value="Protein of unknown function DUF192"/>
    <property type="match status" value="1"/>
</dbReference>
<gene>
    <name evidence="2" type="ORF">F9P04_23475</name>
</gene>
<feature type="signal peptide" evidence="1">
    <location>
        <begin position="1"/>
        <end position="19"/>
    </location>
</feature>
<name>A0A3T6UH77_SALET</name>
<dbReference type="PANTHER" id="PTHR37953:SF1">
    <property type="entry name" value="UPF0127 PROTEIN MJ1496"/>
    <property type="match status" value="1"/>
</dbReference>
<dbReference type="AlphaFoldDB" id="A0A3T6UH77"/>
<feature type="chain" id="PRO_5030084254" evidence="1">
    <location>
        <begin position="20"/>
        <end position="142"/>
    </location>
</feature>
<evidence type="ECO:0000256" key="1">
    <source>
        <dbReference type="SAM" id="SignalP"/>
    </source>
</evidence>